<evidence type="ECO:0000256" key="3">
    <source>
        <dbReference type="ARBA" id="ARBA00034247"/>
    </source>
</evidence>
<proteinExistence type="predicted"/>
<evidence type="ECO:0000259" key="7">
    <source>
        <dbReference type="PROSITE" id="PS50887"/>
    </source>
</evidence>
<evidence type="ECO:0000256" key="2">
    <source>
        <dbReference type="ARBA" id="ARBA00012528"/>
    </source>
</evidence>
<keyword evidence="5" id="KW-0812">Transmembrane</keyword>
<dbReference type="OrthoDB" id="9803824at2"/>
<evidence type="ECO:0000313" key="8">
    <source>
        <dbReference type="EMBL" id="PWK54208.1"/>
    </source>
</evidence>
<dbReference type="AlphaFoldDB" id="A0A316G067"/>
<dbReference type="InterPro" id="IPR043128">
    <property type="entry name" value="Rev_trsase/Diguanyl_cyclase"/>
</dbReference>
<dbReference type="CDD" id="cd01949">
    <property type="entry name" value="GGDEF"/>
    <property type="match status" value="1"/>
</dbReference>
<evidence type="ECO:0000256" key="5">
    <source>
        <dbReference type="SAM" id="Phobius"/>
    </source>
</evidence>
<feature type="transmembrane region" description="Helical" evidence="5">
    <location>
        <begin position="377"/>
        <end position="395"/>
    </location>
</feature>
<evidence type="ECO:0000256" key="6">
    <source>
        <dbReference type="SAM" id="SignalP"/>
    </source>
</evidence>
<dbReference type="PROSITE" id="PS50887">
    <property type="entry name" value="GGDEF"/>
    <property type="match status" value="1"/>
</dbReference>
<dbReference type="Pfam" id="PF13181">
    <property type="entry name" value="TPR_8"/>
    <property type="match status" value="1"/>
</dbReference>
<dbReference type="InterPro" id="IPR029787">
    <property type="entry name" value="Nucleotide_cyclase"/>
</dbReference>
<gene>
    <name evidence="8" type="ORF">C8D97_10156</name>
</gene>
<dbReference type="PANTHER" id="PTHR45138">
    <property type="entry name" value="REGULATORY COMPONENTS OF SENSORY TRANSDUCTION SYSTEM"/>
    <property type="match status" value="1"/>
</dbReference>
<dbReference type="InterPro" id="IPR011990">
    <property type="entry name" value="TPR-like_helical_dom_sf"/>
</dbReference>
<dbReference type="SMART" id="SM00267">
    <property type="entry name" value="GGDEF"/>
    <property type="match status" value="1"/>
</dbReference>
<dbReference type="Proteomes" id="UP000245790">
    <property type="component" value="Unassembled WGS sequence"/>
</dbReference>
<sequence>MKFLLCFSILLTSLYVFSETEKSSFWKQLEKTEKLRTSDLKKFSHDLKQIERMSEKLSKEEQIYLSFLRGMEDLLLGNSKASIQKVKLVKQSASTSDLKTKSSILLLNTYAITRDWTEGLSEIEFLNKHLETSSQSNVSSRAYLAIAIFYNQLGEYDLGQINAKKALLFNANERTICAANSIIIESRFNLTGSLKRAENVLQNCSKANEPVYSSFLITFVARNNINKGNLDGAEKLLKKHLASTENTQYNYLISEHYQLLAQIYLQKNDLVSAKSFAEKIISMSEDNIPYKPFVAAYKTLYEVSIINNNYKKAIQYFEKYHSYDKKNLNQAKLKSMAVQTIKHKVNEKNNEIEILNKENESLTLQRSLSKKEATNKSLVILLLTLVISFIFIWLYRTKQTHIKLKQLAEFDSLTGISNRRHFTKESESALLHNQSTGQVVSFILFDLDKFKFINDTHGHPIGDQVLQSLKTPVLKHTRKVDLFGRIGGEEFAILLPGCELEKASEIADKIRTEISELDIKVNDKAITITASFGITVSRISGYNFDTLMKHSDEALYDAKHAGRNRCMIYSSSNDEHQTS</sequence>
<comment type="cofactor">
    <cofactor evidence="1">
        <name>Mg(2+)</name>
        <dbReference type="ChEBI" id="CHEBI:18420"/>
    </cofactor>
</comment>
<dbReference type="EMBL" id="QGGU01000001">
    <property type="protein sequence ID" value="PWK54208.1"/>
    <property type="molecule type" value="Genomic_DNA"/>
</dbReference>
<feature type="coiled-coil region" evidence="4">
    <location>
        <begin position="338"/>
        <end position="372"/>
    </location>
</feature>
<protein>
    <recommendedName>
        <fullName evidence="2">diguanylate cyclase</fullName>
        <ecNumber evidence="2">2.7.7.65</ecNumber>
    </recommendedName>
</protein>
<dbReference type="Pfam" id="PF00990">
    <property type="entry name" value="GGDEF"/>
    <property type="match status" value="1"/>
</dbReference>
<dbReference type="InterPro" id="IPR019734">
    <property type="entry name" value="TPR_rpt"/>
</dbReference>
<reference evidence="8 9" key="1">
    <citation type="submission" date="2018-05" db="EMBL/GenBank/DDBJ databases">
        <title>Genomic Encyclopedia of Type Strains, Phase IV (KMG-IV): sequencing the most valuable type-strain genomes for metagenomic binning, comparative biology and taxonomic classification.</title>
        <authorList>
            <person name="Goeker M."/>
        </authorList>
    </citation>
    <scope>NUCLEOTIDE SEQUENCE [LARGE SCALE GENOMIC DNA]</scope>
    <source>
        <strain evidence="8 9">DSM 25350</strain>
    </source>
</reference>
<dbReference type="PANTHER" id="PTHR45138:SF9">
    <property type="entry name" value="DIGUANYLATE CYCLASE DGCM-RELATED"/>
    <property type="match status" value="1"/>
</dbReference>
<feature type="domain" description="GGDEF" evidence="7">
    <location>
        <begin position="438"/>
        <end position="571"/>
    </location>
</feature>
<dbReference type="SUPFAM" id="SSF48452">
    <property type="entry name" value="TPR-like"/>
    <property type="match status" value="1"/>
</dbReference>
<name>A0A316G067_9GAMM</name>
<comment type="caution">
    <text evidence="8">The sequence shown here is derived from an EMBL/GenBank/DDBJ whole genome shotgun (WGS) entry which is preliminary data.</text>
</comment>
<dbReference type="NCBIfam" id="TIGR00254">
    <property type="entry name" value="GGDEF"/>
    <property type="match status" value="1"/>
</dbReference>
<feature type="chain" id="PRO_5016347327" description="diguanylate cyclase" evidence="6">
    <location>
        <begin position="19"/>
        <end position="579"/>
    </location>
</feature>
<dbReference type="InterPro" id="IPR000160">
    <property type="entry name" value="GGDEF_dom"/>
</dbReference>
<evidence type="ECO:0000313" key="9">
    <source>
        <dbReference type="Proteomes" id="UP000245790"/>
    </source>
</evidence>
<organism evidence="8 9">
    <name type="scientific">Pleionea mediterranea</name>
    <dbReference type="NCBI Taxonomy" id="523701"/>
    <lineage>
        <taxon>Bacteria</taxon>
        <taxon>Pseudomonadati</taxon>
        <taxon>Pseudomonadota</taxon>
        <taxon>Gammaproteobacteria</taxon>
        <taxon>Oceanospirillales</taxon>
        <taxon>Pleioneaceae</taxon>
        <taxon>Pleionea</taxon>
    </lineage>
</organism>
<keyword evidence="9" id="KW-1185">Reference proteome</keyword>
<keyword evidence="5" id="KW-1133">Transmembrane helix</keyword>
<keyword evidence="6" id="KW-0732">Signal</keyword>
<dbReference type="SUPFAM" id="SSF55073">
    <property type="entry name" value="Nucleotide cyclase"/>
    <property type="match status" value="1"/>
</dbReference>
<feature type="signal peptide" evidence="6">
    <location>
        <begin position="1"/>
        <end position="18"/>
    </location>
</feature>
<dbReference type="SMART" id="SM00028">
    <property type="entry name" value="TPR"/>
    <property type="match status" value="3"/>
</dbReference>
<evidence type="ECO:0000256" key="4">
    <source>
        <dbReference type="SAM" id="Coils"/>
    </source>
</evidence>
<evidence type="ECO:0000256" key="1">
    <source>
        <dbReference type="ARBA" id="ARBA00001946"/>
    </source>
</evidence>
<comment type="catalytic activity">
    <reaction evidence="3">
        <text>2 GTP = 3',3'-c-di-GMP + 2 diphosphate</text>
        <dbReference type="Rhea" id="RHEA:24898"/>
        <dbReference type="ChEBI" id="CHEBI:33019"/>
        <dbReference type="ChEBI" id="CHEBI:37565"/>
        <dbReference type="ChEBI" id="CHEBI:58805"/>
        <dbReference type="EC" id="2.7.7.65"/>
    </reaction>
</comment>
<keyword evidence="4" id="KW-0175">Coiled coil</keyword>
<dbReference type="GO" id="GO:0052621">
    <property type="term" value="F:diguanylate cyclase activity"/>
    <property type="evidence" value="ECO:0007669"/>
    <property type="project" value="UniProtKB-EC"/>
</dbReference>
<accession>A0A316G067</accession>
<dbReference type="Gene3D" id="3.30.70.270">
    <property type="match status" value="1"/>
</dbReference>
<dbReference type="EC" id="2.7.7.65" evidence="2"/>
<dbReference type="InterPro" id="IPR050469">
    <property type="entry name" value="Diguanylate_Cyclase"/>
</dbReference>
<dbReference type="Gene3D" id="1.25.40.10">
    <property type="entry name" value="Tetratricopeptide repeat domain"/>
    <property type="match status" value="1"/>
</dbReference>
<keyword evidence="5" id="KW-0472">Membrane</keyword>
<dbReference type="FunFam" id="3.30.70.270:FF:000001">
    <property type="entry name" value="Diguanylate cyclase domain protein"/>
    <property type="match status" value="1"/>
</dbReference>